<dbReference type="Proteomes" id="UP000042997">
    <property type="component" value="Unassembled WGS sequence"/>
</dbReference>
<proteinExistence type="predicted"/>
<evidence type="ECO:0000313" key="2">
    <source>
        <dbReference type="Proteomes" id="UP000042997"/>
    </source>
</evidence>
<dbReference type="EMBL" id="CCSD01000058">
    <property type="protein sequence ID" value="CDZ89185.1"/>
    <property type="molecule type" value="Genomic_DNA"/>
</dbReference>
<sequence>MRFPCNTGSGDERVAGADRPWAYDELGFMRTGHGCDRPLTGVTVDDRAVAHRSRHQELL</sequence>
<evidence type="ECO:0000313" key="1">
    <source>
        <dbReference type="EMBL" id="CDZ89185.1"/>
    </source>
</evidence>
<protein>
    <submittedName>
        <fullName evidence="1">Uncharacterized protein</fullName>
    </submittedName>
</protein>
<accession>A0A098BLT8</accession>
<organism evidence="1 2">
    <name type="scientific">Rhodococcus ruber</name>
    <dbReference type="NCBI Taxonomy" id="1830"/>
    <lineage>
        <taxon>Bacteria</taxon>
        <taxon>Bacillati</taxon>
        <taxon>Actinomycetota</taxon>
        <taxon>Actinomycetes</taxon>
        <taxon>Mycobacteriales</taxon>
        <taxon>Nocardiaceae</taxon>
        <taxon>Rhodococcus</taxon>
    </lineage>
</organism>
<dbReference type="AlphaFoldDB" id="A0A098BLT8"/>
<reference evidence="1 2" key="1">
    <citation type="journal article" date="2014" name="Genome Announc.">
        <title>Draft Genome Sequence of Propane- and Butane-Oxidizing Actinobacterium Rhodococcus ruber IEGM 231.</title>
        <authorList>
            <person name="Ivshina I.B."/>
            <person name="Kuyukina M.S."/>
            <person name="Krivoruchko A.V."/>
            <person name="Barbe V."/>
            <person name="Fischer C."/>
        </authorList>
    </citation>
    <scope>NUCLEOTIDE SEQUENCE [LARGE SCALE GENOMIC DNA]</scope>
</reference>
<name>A0A098BLT8_9NOCA</name>
<gene>
    <name evidence="1" type="ORF">RHRU231_470033</name>
</gene>